<dbReference type="EMBL" id="WDRV01000001">
    <property type="protein sequence ID" value="KAB7324002.1"/>
    <property type="molecule type" value="Genomic_DNA"/>
</dbReference>
<evidence type="ECO:0000313" key="4">
    <source>
        <dbReference type="Proteomes" id="UP000460333"/>
    </source>
</evidence>
<name>A0A413AI83_BIFLN</name>
<comment type="caution">
    <text evidence="2">The sequence shown here is derived from an EMBL/GenBank/DDBJ whole genome shotgun (WGS) entry which is preliminary data.</text>
</comment>
<reference evidence="3 4" key="1">
    <citation type="journal article" date="2019" name="Nat. Med.">
        <title>A library of human gut bacterial isolates paired with longitudinal multiomics data enables mechanistic microbiome research.</title>
        <authorList>
            <person name="Poyet M."/>
            <person name="Groussin M."/>
            <person name="Gibbons S.M."/>
            <person name="Avila-Pacheco J."/>
            <person name="Jiang X."/>
            <person name="Kearney S.M."/>
            <person name="Perrotta A.R."/>
            <person name="Berdy B."/>
            <person name="Zhao S."/>
            <person name="Lieberman T.D."/>
            <person name="Swanson P.K."/>
            <person name="Smith M."/>
            <person name="Roesemann S."/>
            <person name="Alexander J.E."/>
            <person name="Rich S.A."/>
            <person name="Livny J."/>
            <person name="Vlamakis H."/>
            <person name="Clish C."/>
            <person name="Bullock K."/>
            <person name="Deik A."/>
            <person name="Scott J."/>
            <person name="Pierce K.A."/>
            <person name="Xavier R.J."/>
            <person name="Alm E.J."/>
        </authorList>
    </citation>
    <scope>NUCLEOTIDE SEQUENCE [LARGE SCALE GENOMIC DNA]</scope>
    <source>
        <strain evidence="1 4">BIOML-A118</strain>
        <strain evidence="2 3">BIOML-A75</strain>
    </source>
</reference>
<dbReference type="AlphaFoldDB" id="A0A413AI83"/>
<evidence type="ECO:0000313" key="3">
    <source>
        <dbReference type="Proteomes" id="UP000451234"/>
    </source>
</evidence>
<evidence type="ECO:0000313" key="1">
    <source>
        <dbReference type="EMBL" id="KAB7237622.1"/>
    </source>
</evidence>
<evidence type="ECO:0000313" key="2">
    <source>
        <dbReference type="EMBL" id="KAB7324002.1"/>
    </source>
</evidence>
<gene>
    <name evidence="2" type="ORF">GBB65_00580</name>
    <name evidence="1" type="ORF">GBC43_00795</name>
</gene>
<dbReference type="Proteomes" id="UP000451234">
    <property type="component" value="Unassembled WGS sequence"/>
</dbReference>
<organism evidence="2 3">
    <name type="scientific">Bifidobacterium longum</name>
    <dbReference type="NCBI Taxonomy" id="216816"/>
    <lineage>
        <taxon>Bacteria</taxon>
        <taxon>Bacillati</taxon>
        <taxon>Actinomycetota</taxon>
        <taxon>Actinomycetes</taxon>
        <taxon>Bifidobacteriales</taxon>
        <taxon>Bifidobacteriaceae</taxon>
        <taxon>Bifidobacterium</taxon>
    </lineage>
</organism>
<proteinExistence type="predicted"/>
<dbReference type="EMBL" id="WDTJ01000001">
    <property type="protein sequence ID" value="KAB7237622.1"/>
    <property type="molecule type" value="Genomic_DNA"/>
</dbReference>
<protein>
    <submittedName>
        <fullName evidence="2">Uncharacterized protein</fullName>
    </submittedName>
</protein>
<dbReference type="Proteomes" id="UP000460333">
    <property type="component" value="Unassembled WGS sequence"/>
</dbReference>
<sequence>MSSLMVSSHSAAASDASRYFHCMDKGSYREHYYGITVNDYVRCPRSAHSATFAPSRIVEHANQADQMAAIPCADHRIRMLQCLEQPFRPLRRFPTYRLEQRLNLLNSKPLLFRVFDSHGPSRQP</sequence>
<accession>A0A413AI83</accession>